<feature type="transmembrane region" description="Helical" evidence="1">
    <location>
        <begin position="26"/>
        <end position="51"/>
    </location>
</feature>
<reference evidence="2 3" key="1">
    <citation type="submission" date="2017-03" db="EMBL/GenBank/DDBJ databases">
        <title>Genome of the blue death feigning beetle - Asbolus verrucosus.</title>
        <authorList>
            <person name="Rider S.D."/>
        </authorList>
    </citation>
    <scope>NUCLEOTIDE SEQUENCE [LARGE SCALE GENOMIC DNA]</scope>
    <source>
        <strain evidence="2">Butters</strain>
        <tissue evidence="2">Head and leg muscle</tissue>
    </source>
</reference>
<keyword evidence="1" id="KW-0472">Membrane</keyword>
<sequence>MGVGHPPHHCEIIEAHSGPPVMPHYFLLPLIFLGGAVFFSVIIVVLLVVIAR</sequence>
<evidence type="ECO:0000313" key="2">
    <source>
        <dbReference type="EMBL" id="RZC38553.1"/>
    </source>
</evidence>
<evidence type="ECO:0000256" key="1">
    <source>
        <dbReference type="SAM" id="Phobius"/>
    </source>
</evidence>
<proteinExistence type="predicted"/>
<feature type="non-terminal residue" evidence="2">
    <location>
        <position position="52"/>
    </location>
</feature>
<keyword evidence="1" id="KW-1133">Transmembrane helix</keyword>
<gene>
    <name evidence="2" type="ORF">BDFB_014867</name>
</gene>
<comment type="caution">
    <text evidence="2">The sequence shown here is derived from an EMBL/GenBank/DDBJ whole genome shotgun (WGS) entry which is preliminary data.</text>
</comment>
<dbReference type="Proteomes" id="UP000292052">
    <property type="component" value="Unassembled WGS sequence"/>
</dbReference>
<dbReference type="AlphaFoldDB" id="A0A482W116"/>
<keyword evidence="3" id="KW-1185">Reference proteome</keyword>
<accession>A0A482W116</accession>
<protein>
    <submittedName>
        <fullName evidence="2">Uncharacterized protein</fullName>
    </submittedName>
</protein>
<name>A0A482W116_ASBVE</name>
<keyword evidence="1" id="KW-0812">Transmembrane</keyword>
<evidence type="ECO:0000313" key="3">
    <source>
        <dbReference type="Proteomes" id="UP000292052"/>
    </source>
</evidence>
<organism evidence="2 3">
    <name type="scientific">Asbolus verrucosus</name>
    <name type="common">Desert ironclad beetle</name>
    <dbReference type="NCBI Taxonomy" id="1661398"/>
    <lineage>
        <taxon>Eukaryota</taxon>
        <taxon>Metazoa</taxon>
        <taxon>Ecdysozoa</taxon>
        <taxon>Arthropoda</taxon>
        <taxon>Hexapoda</taxon>
        <taxon>Insecta</taxon>
        <taxon>Pterygota</taxon>
        <taxon>Neoptera</taxon>
        <taxon>Endopterygota</taxon>
        <taxon>Coleoptera</taxon>
        <taxon>Polyphaga</taxon>
        <taxon>Cucujiformia</taxon>
        <taxon>Tenebrionidae</taxon>
        <taxon>Pimeliinae</taxon>
        <taxon>Asbolus</taxon>
    </lineage>
</organism>
<dbReference type="EMBL" id="QDEB01042306">
    <property type="protein sequence ID" value="RZC38553.1"/>
    <property type="molecule type" value="Genomic_DNA"/>
</dbReference>